<feature type="transmembrane region" description="Helical" evidence="1">
    <location>
        <begin position="47"/>
        <end position="67"/>
    </location>
</feature>
<comment type="caution">
    <text evidence="2">The sequence shown here is derived from an EMBL/GenBank/DDBJ whole genome shotgun (WGS) entry which is preliminary data.</text>
</comment>
<keyword evidence="1" id="KW-0472">Membrane</keyword>
<dbReference type="AlphaFoldDB" id="A0A562QFN4"/>
<dbReference type="Proteomes" id="UP000316905">
    <property type="component" value="Unassembled WGS sequence"/>
</dbReference>
<accession>A0A562QFN4</accession>
<keyword evidence="3" id="KW-1185">Reference proteome</keyword>
<evidence type="ECO:0000256" key="1">
    <source>
        <dbReference type="SAM" id="Phobius"/>
    </source>
</evidence>
<protein>
    <submittedName>
        <fullName evidence="2">Uncharacterized protein DUF748</fullName>
    </submittedName>
</protein>
<proteinExistence type="predicted"/>
<evidence type="ECO:0000313" key="2">
    <source>
        <dbReference type="EMBL" id="TWI54980.1"/>
    </source>
</evidence>
<keyword evidence="1" id="KW-1133">Transmembrane helix</keyword>
<dbReference type="EMBL" id="VLKY01000005">
    <property type="protein sequence ID" value="TWI54980.1"/>
    <property type="molecule type" value="Genomic_DNA"/>
</dbReference>
<keyword evidence="1" id="KW-0812">Transmembrane</keyword>
<dbReference type="Pfam" id="PF05359">
    <property type="entry name" value="DUF748"/>
    <property type="match status" value="1"/>
</dbReference>
<organism evidence="2 3">
    <name type="scientific">Pseudomonas duriflava</name>
    <dbReference type="NCBI Taxonomy" id="459528"/>
    <lineage>
        <taxon>Bacteria</taxon>
        <taxon>Pseudomonadati</taxon>
        <taxon>Pseudomonadota</taxon>
        <taxon>Gammaproteobacteria</taxon>
        <taxon>Pseudomonadales</taxon>
        <taxon>Pseudomonadaceae</taxon>
        <taxon>Pseudomonas</taxon>
    </lineage>
</organism>
<gene>
    <name evidence="2" type="ORF">IQ22_01891</name>
</gene>
<evidence type="ECO:0000313" key="3">
    <source>
        <dbReference type="Proteomes" id="UP000316905"/>
    </source>
</evidence>
<dbReference type="InterPro" id="IPR008023">
    <property type="entry name" value="DUF748"/>
</dbReference>
<name>A0A562QFN4_9PSED</name>
<sequence length="384" mass="42235">MAEARAGSPVVRPADSRRHTPVLWVSARAGYLTGLGNGMKRLSKTTLTLLILFAVVVVIRLLAPFGVHRYVEHQMNKIPGYRTSVADVDINLFKGGYTLHGVRIEKANGAVPEPLFETERVESWTQWGAWAEGKPVGLTRLHHPVFTFVLADDEAHSQMGIDSRWLAQVDSLSPLAPNHSEIIDGTLRVIDKHPNRPVTFFINNIQSTTRNLANAEGLEDSLWSTTEMTGSPMGKGAMTTHLRLNGLSPYPSFEMDTAIDNLPLNTFNDFLRAYARIDVEQGTLTSRTHVVGKDGRFTAYTKPRYEGLKTVSLEKDMAEEGVLGVLKEGIAGLAATLTDQDDPSDPDDGITLRLSGVVNAHELRLDPESSLRRQFIDSLTPGSN</sequence>
<reference evidence="2 3" key="1">
    <citation type="journal article" date="2015" name="Stand. Genomic Sci.">
        <title>Genomic Encyclopedia of Bacterial and Archaeal Type Strains, Phase III: the genomes of soil and plant-associated and newly described type strains.</title>
        <authorList>
            <person name="Whitman W.B."/>
            <person name="Woyke T."/>
            <person name="Klenk H.P."/>
            <person name="Zhou Y."/>
            <person name="Lilburn T.G."/>
            <person name="Beck B.J."/>
            <person name="De Vos P."/>
            <person name="Vandamme P."/>
            <person name="Eisen J.A."/>
            <person name="Garrity G."/>
            <person name="Hugenholtz P."/>
            <person name="Kyrpides N.C."/>
        </authorList>
    </citation>
    <scope>NUCLEOTIDE SEQUENCE [LARGE SCALE GENOMIC DNA]</scope>
    <source>
        <strain evidence="2 3">CGMCC 1.6858</strain>
    </source>
</reference>